<dbReference type="InterPro" id="IPR006054">
    <property type="entry name" value="DnaQ"/>
</dbReference>
<dbReference type="GO" id="GO:0005829">
    <property type="term" value="C:cytosol"/>
    <property type="evidence" value="ECO:0007669"/>
    <property type="project" value="TreeGrafter"/>
</dbReference>
<evidence type="ECO:0000256" key="6">
    <source>
        <dbReference type="ARBA" id="ARBA00049244"/>
    </source>
</evidence>
<keyword evidence="3" id="KW-0378">Hydrolase</keyword>
<dbReference type="GO" id="GO:0008408">
    <property type="term" value="F:3'-5' exonuclease activity"/>
    <property type="evidence" value="ECO:0007669"/>
    <property type="project" value="TreeGrafter"/>
</dbReference>
<dbReference type="GO" id="GO:0003677">
    <property type="term" value="F:DNA binding"/>
    <property type="evidence" value="ECO:0007669"/>
    <property type="project" value="InterPro"/>
</dbReference>
<evidence type="ECO:0000256" key="4">
    <source>
        <dbReference type="ARBA" id="ARBA00025483"/>
    </source>
</evidence>
<sequence length="706" mass="77706">MPRSPRPVRPRARFWLFLLVPLGVLLGALLALGHYLLPQLPDDLQRGRAILALGAFGLGFGGLLALIWLVLDQRLTAAVAAVSHGAAIMRHSNPAHRIELNGPHLLGTLPHRVEALGRALYECRLEVAKAVTGDPRGLEAQKTRLEVVLQGLRQGVIVCDDHGRIMLYNPAARAILDDPPELGLCRPIGDLLAPAPLEHSLEQLRHSRATPGDGSESTEFVCATRDQDRLLHCKLALLPASGPLQSAFVLTLDDITHELRGMAEREQRLNAALEAMRTPLASLLAAADSLDQVASMTGDQRRAFEQLLRGESHTLNEQFQQLAEEAQRFVSPPWVMADLYTSDLLGSVTRRAGHRLPRVREIGLPLWVHAEGHAIGLVLEHLLARLAAEQGVEDITVEALMGDQRVYLDLSWTGEPVSSERLDQWLDAPQPELAGELPARAVLERHHSVAWSRSLDHGRACLRLPLPASTRQWCPPAPPETGTDAFYDFSVAEQPADLGAWADRPLDQLNCVVFDTETTGLSPARGHEIIAIGAVRLVNGRVVQHEYFEELVRPRRAIPASATRIHGISDEDVARAAEIGPVLQRFQRFVGEDTVLAAHNAAFDMGFLRRAEARADVCFRQPVLDTLLLSVYLHDHTPDHTLEGVAERLGVEVQKRHSALADARVTADILARMITLLQERGIHTLGQAVRASEQVVAVRKQQARFR</sequence>
<dbReference type="InterPro" id="IPR035965">
    <property type="entry name" value="PAS-like_dom_sf"/>
</dbReference>
<dbReference type="InterPro" id="IPR000014">
    <property type="entry name" value="PAS"/>
</dbReference>
<keyword evidence="2" id="KW-0540">Nuclease</keyword>
<dbReference type="InterPro" id="IPR013520">
    <property type="entry name" value="Ribonucl_H"/>
</dbReference>
<dbReference type="GO" id="GO:0003887">
    <property type="term" value="F:DNA-directed DNA polymerase activity"/>
    <property type="evidence" value="ECO:0007669"/>
    <property type="project" value="UniProtKB-EC"/>
</dbReference>
<dbReference type="OrthoDB" id="9803913at2"/>
<dbReference type="PANTHER" id="PTHR30231">
    <property type="entry name" value="DNA POLYMERASE III SUBUNIT EPSILON"/>
    <property type="match status" value="1"/>
</dbReference>
<gene>
    <name evidence="10" type="ORF">DFR31_0968</name>
</gene>
<dbReference type="SMART" id="SM00091">
    <property type="entry name" value="PAS"/>
    <property type="match status" value="1"/>
</dbReference>
<dbReference type="Pfam" id="PF00989">
    <property type="entry name" value="PAS"/>
    <property type="match status" value="1"/>
</dbReference>
<dbReference type="GO" id="GO:0006355">
    <property type="term" value="P:regulation of DNA-templated transcription"/>
    <property type="evidence" value="ECO:0007669"/>
    <property type="project" value="InterPro"/>
</dbReference>
<keyword evidence="7" id="KW-1133">Transmembrane helix</keyword>
<dbReference type="InterPro" id="IPR012337">
    <property type="entry name" value="RNaseH-like_sf"/>
</dbReference>
<dbReference type="AlphaFoldDB" id="A0A498C4F0"/>
<dbReference type="FunFam" id="3.30.420.10:FF:000045">
    <property type="entry name" value="3'-5' exonuclease DinG"/>
    <property type="match status" value="1"/>
</dbReference>
<keyword evidence="7" id="KW-0472">Membrane</keyword>
<dbReference type="RefSeq" id="WP_121441495.1">
    <property type="nucleotide sequence ID" value="NZ_RCDA01000001.1"/>
</dbReference>
<evidence type="ECO:0000259" key="8">
    <source>
        <dbReference type="SMART" id="SM00091"/>
    </source>
</evidence>
<proteinExistence type="predicted"/>
<feature type="domain" description="Exonuclease" evidence="9">
    <location>
        <begin position="510"/>
        <end position="679"/>
    </location>
</feature>
<dbReference type="InterPro" id="IPR013767">
    <property type="entry name" value="PAS_fold"/>
</dbReference>
<feature type="transmembrane region" description="Helical" evidence="7">
    <location>
        <begin position="12"/>
        <end position="37"/>
    </location>
</feature>
<name>A0A498C4F0_9GAMM</name>
<dbReference type="EC" id="2.7.7.7" evidence="1"/>
<evidence type="ECO:0000259" key="9">
    <source>
        <dbReference type="SMART" id="SM00479"/>
    </source>
</evidence>
<evidence type="ECO:0000256" key="3">
    <source>
        <dbReference type="ARBA" id="ARBA00022839"/>
    </source>
</evidence>
<protein>
    <recommendedName>
        <fullName evidence="1">DNA-directed DNA polymerase</fullName>
        <ecNumber evidence="1">2.7.7.7</ecNumber>
    </recommendedName>
</protein>
<comment type="subunit">
    <text evidence="5">DNA polymerase III contains a core (composed of alpha, epsilon and theta chains) that associates with a tau subunit. This core dimerizes to form the POLIII' complex. PolIII' associates with the gamma complex (composed of gamma, delta, delta', psi and chi chains) and with the beta chain to form the complete DNA polymerase III complex.</text>
</comment>
<keyword evidence="7" id="KW-0812">Transmembrane</keyword>
<dbReference type="Proteomes" id="UP000275461">
    <property type="component" value="Unassembled WGS sequence"/>
</dbReference>
<comment type="catalytic activity">
    <reaction evidence="6">
        <text>DNA(n) + a 2'-deoxyribonucleoside 5'-triphosphate = DNA(n+1) + diphosphate</text>
        <dbReference type="Rhea" id="RHEA:22508"/>
        <dbReference type="Rhea" id="RHEA-COMP:17339"/>
        <dbReference type="Rhea" id="RHEA-COMP:17340"/>
        <dbReference type="ChEBI" id="CHEBI:33019"/>
        <dbReference type="ChEBI" id="CHEBI:61560"/>
        <dbReference type="ChEBI" id="CHEBI:173112"/>
        <dbReference type="EC" id="2.7.7.7"/>
    </reaction>
</comment>
<evidence type="ECO:0000256" key="1">
    <source>
        <dbReference type="ARBA" id="ARBA00012417"/>
    </source>
</evidence>
<dbReference type="NCBIfam" id="TIGR00573">
    <property type="entry name" value="dnaq"/>
    <property type="match status" value="1"/>
</dbReference>
<dbReference type="InterPro" id="IPR036397">
    <property type="entry name" value="RNaseH_sf"/>
</dbReference>
<dbReference type="Gene3D" id="3.30.450.20">
    <property type="entry name" value="PAS domain"/>
    <property type="match status" value="1"/>
</dbReference>
<dbReference type="Gene3D" id="3.30.420.10">
    <property type="entry name" value="Ribonuclease H-like superfamily/Ribonuclease H"/>
    <property type="match status" value="1"/>
</dbReference>
<evidence type="ECO:0000313" key="11">
    <source>
        <dbReference type="Proteomes" id="UP000275461"/>
    </source>
</evidence>
<feature type="transmembrane region" description="Helical" evidence="7">
    <location>
        <begin position="49"/>
        <end position="71"/>
    </location>
</feature>
<dbReference type="SMART" id="SM00479">
    <property type="entry name" value="EXOIII"/>
    <property type="match status" value="1"/>
</dbReference>
<dbReference type="GO" id="GO:0045004">
    <property type="term" value="P:DNA replication proofreading"/>
    <property type="evidence" value="ECO:0007669"/>
    <property type="project" value="TreeGrafter"/>
</dbReference>
<dbReference type="CDD" id="cd00130">
    <property type="entry name" value="PAS"/>
    <property type="match status" value="1"/>
</dbReference>
<keyword evidence="11" id="KW-1185">Reference proteome</keyword>
<dbReference type="CDD" id="cd06127">
    <property type="entry name" value="DEDDh"/>
    <property type="match status" value="1"/>
</dbReference>
<reference evidence="10 11" key="1">
    <citation type="submission" date="2018-10" db="EMBL/GenBank/DDBJ databases">
        <title>Genomic Encyclopedia of Type Strains, Phase IV (KMG-IV): sequencing the most valuable type-strain genomes for metagenomic binning, comparative biology and taxonomic classification.</title>
        <authorList>
            <person name="Goeker M."/>
        </authorList>
    </citation>
    <scope>NUCLEOTIDE SEQUENCE [LARGE SCALE GENOMIC DNA]</scope>
    <source>
        <strain evidence="10 11">DSM 12769</strain>
    </source>
</reference>
<keyword evidence="3" id="KW-0269">Exonuclease</keyword>
<dbReference type="SUPFAM" id="SSF55785">
    <property type="entry name" value="PYP-like sensor domain (PAS domain)"/>
    <property type="match status" value="1"/>
</dbReference>
<evidence type="ECO:0000256" key="5">
    <source>
        <dbReference type="ARBA" id="ARBA00026073"/>
    </source>
</evidence>
<dbReference type="PANTHER" id="PTHR30231:SF41">
    <property type="entry name" value="DNA POLYMERASE III SUBUNIT EPSILON"/>
    <property type="match status" value="1"/>
</dbReference>
<feature type="domain" description="PAS" evidence="8">
    <location>
        <begin position="143"/>
        <end position="209"/>
    </location>
</feature>
<comment type="function">
    <text evidence="4">DNA polymerase III is a complex, multichain enzyme responsible for most of the replicative synthesis in bacteria. The epsilon subunit contain the editing function and is a proofreading 3'-5' exonuclease.</text>
</comment>
<dbReference type="EMBL" id="RCDA01000001">
    <property type="protein sequence ID" value="RLK51054.1"/>
    <property type="molecule type" value="Genomic_DNA"/>
</dbReference>
<dbReference type="SUPFAM" id="SSF53098">
    <property type="entry name" value="Ribonuclease H-like"/>
    <property type="match status" value="1"/>
</dbReference>
<evidence type="ECO:0000256" key="7">
    <source>
        <dbReference type="SAM" id="Phobius"/>
    </source>
</evidence>
<comment type="caution">
    <text evidence="10">The sequence shown here is derived from an EMBL/GenBank/DDBJ whole genome shotgun (WGS) entry which is preliminary data.</text>
</comment>
<evidence type="ECO:0000256" key="2">
    <source>
        <dbReference type="ARBA" id="ARBA00022722"/>
    </source>
</evidence>
<dbReference type="Pfam" id="PF00929">
    <property type="entry name" value="RNase_T"/>
    <property type="match status" value="1"/>
</dbReference>
<organism evidence="10 11">
    <name type="scientific">Alkalispirillum mobile</name>
    <dbReference type="NCBI Taxonomy" id="85925"/>
    <lineage>
        <taxon>Bacteria</taxon>
        <taxon>Pseudomonadati</taxon>
        <taxon>Pseudomonadota</taxon>
        <taxon>Gammaproteobacteria</taxon>
        <taxon>Chromatiales</taxon>
        <taxon>Ectothiorhodospiraceae</taxon>
        <taxon>Alkalispirillum</taxon>
    </lineage>
</organism>
<evidence type="ECO:0000313" key="10">
    <source>
        <dbReference type="EMBL" id="RLK51054.1"/>
    </source>
</evidence>
<accession>A0A498C4F0</accession>